<name>A0ABS9VRV4_9SPHN</name>
<dbReference type="RefSeq" id="WP_241448312.1">
    <property type="nucleotide sequence ID" value="NZ_JAKZHW010000002.1"/>
</dbReference>
<reference evidence="2 3" key="1">
    <citation type="submission" date="2022-03" db="EMBL/GenBank/DDBJ databases">
        <authorList>
            <person name="Jo J.-H."/>
            <person name="Im W.-T."/>
        </authorList>
    </citation>
    <scope>NUCLEOTIDE SEQUENCE [LARGE SCALE GENOMIC DNA]</scope>
    <source>
        <strain evidence="2 3">SM33</strain>
    </source>
</reference>
<feature type="region of interest" description="Disordered" evidence="1">
    <location>
        <begin position="1"/>
        <end position="23"/>
    </location>
</feature>
<proteinExistence type="predicted"/>
<evidence type="ECO:0000313" key="2">
    <source>
        <dbReference type="EMBL" id="MCH8617439.1"/>
    </source>
</evidence>
<dbReference type="EMBL" id="JAKZHW010000002">
    <property type="protein sequence ID" value="MCH8617439.1"/>
    <property type="molecule type" value="Genomic_DNA"/>
</dbReference>
<feature type="region of interest" description="Disordered" evidence="1">
    <location>
        <begin position="145"/>
        <end position="206"/>
    </location>
</feature>
<accession>A0ABS9VRV4</accession>
<dbReference type="Proteomes" id="UP001203058">
    <property type="component" value="Unassembled WGS sequence"/>
</dbReference>
<evidence type="ECO:0000313" key="3">
    <source>
        <dbReference type="Proteomes" id="UP001203058"/>
    </source>
</evidence>
<keyword evidence="3" id="KW-1185">Reference proteome</keyword>
<comment type="caution">
    <text evidence="2">The sequence shown here is derived from an EMBL/GenBank/DDBJ whole genome shotgun (WGS) entry which is preliminary data.</text>
</comment>
<organism evidence="2 3">
    <name type="scientific">Sphingomonas telluris</name>
    <dbReference type="NCBI Taxonomy" id="2907998"/>
    <lineage>
        <taxon>Bacteria</taxon>
        <taxon>Pseudomonadati</taxon>
        <taxon>Pseudomonadota</taxon>
        <taxon>Alphaproteobacteria</taxon>
        <taxon>Sphingomonadales</taxon>
        <taxon>Sphingomonadaceae</taxon>
        <taxon>Sphingomonas</taxon>
    </lineage>
</organism>
<protein>
    <submittedName>
        <fullName evidence="2">Uncharacterized protein</fullName>
    </submittedName>
</protein>
<feature type="compositionally biased region" description="Basic and acidic residues" evidence="1">
    <location>
        <begin position="145"/>
        <end position="154"/>
    </location>
</feature>
<evidence type="ECO:0000256" key="1">
    <source>
        <dbReference type="SAM" id="MobiDB-lite"/>
    </source>
</evidence>
<feature type="compositionally biased region" description="Polar residues" evidence="1">
    <location>
        <begin position="1"/>
        <end position="10"/>
    </location>
</feature>
<sequence length="206" mass="21553">MLSRLSNVTRSPGDPKVLETGPSSLKPADRFGRALGWFSMGLGLTELFAPQVLTRWLGVEGKEGLVRAYGAREIASGVMCLSVNNDYGAYSRVAGDMLDLASLAAAYNDDNPKKGNVGIAIAAVVGITIVDALAGQTIRNLHNRKGEPVRDYSDRSGFPRGVGYSRGKASEGSPQDYRATPAAAGASKPTGETSPASADLQLEVPA</sequence>
<gene>
    <name evidence="2" type="ORF">LZ016_15175</name>
</gene>